<keyword evidence="5 6" id="KW-0804">Transcription</keyword>
<dbReference type="PANTHER" id="PTHR11078:SF3">
    <property type="entry name" value="ANTITERMINATION NUSB DOMAIN-CONTAINING PROTEIN"/>
    <property type="match status" value="1"/>
</dbReference>
<dbReference type="GO" id="GO:0006353">
    <property type="term" value="P:DNA-templated transcription termination"/>
    <property type="evidence" value="ECO:0007669"/>
    <property type="project" value="UniProtKB-UniRule"/>
</dbReference>
<evidence type="ECO:0000313" key="9">
    <source>
        <dbReference type="Proteomes" id="UP000430508"/>
    </source>
</evidence>
<sequence length="140" mass="16006">MSKIMGRRKARETALQILYQIDITGETDKREQVLQHWIQEFAVSDKTADFIRELVEGTLQNKTDIDAKLASTSHEWALDRMGNVDRNLMRLAAYEMLYSPGTPQRVTLNEAIEIAKRFGGDDSAKFINGILDKLMDESEK</sequence>
<dbReference type="CDD" id="cd00619">
    <property type="entry name" value="Terminator_NusB"/>
    <property type="match status" value="1"/>
</dbReference>
<comment type="similarity">
    <text evidence="1 6">Belongs to the NusB family.</text>
</comment>
<dbReference type="InterPro" id="IPR035926">
    <property type="entry name" value="NusB-like_sf"/>
</dbReference>
<dbReference type="PANTHER" id="PTHR11078">
    <property type="entry name" value="N UTILIZATION SUBSTANCE PROTEIN B-RELATED"/>
    <property type="match status" value="1"/>
</dbReference>
<feature type="domain" description="NusB/RsmB/TIM44" evidence="7">
    <location>
        <begin position="8"/>
        <end position="135"/>
    </location>
</feature>
<keyword evidence="4 6" id="KW-0805">Transcription regulation</keyword>
<dbReference type="EMBL" id="CP046996">
    <property type="protein sequence ID" value="QHA00379.1"/>
    <property type="molecule type" value="Genomic_DNA"/>
</dbReference>
<evidence type="ECO:0000256" key="1">
    <source>
        <dbReference type="ARBA" id="ARBA00005952"/>
    </source>
</evidence>
<dbReference type="GO" id="GO:0031564">
    <property type="term" value="P:transcription antitermination"/>
    <property type="evidence" value="ECO:0007669"/>
    <property type="project" value="UniProtKB-KW"/>
</dbReference>
<gene>
    <name evidence="6 8" type="primary">nusB</name>
    <name evidence="8" type="ORF">GQ588_06895</name>
</gene>
<protein>
    <recommendedName>
        <fullName evidence="6">Transcription antitermination protein NusB</fullName>
    </recommendedName>
    <alternativeName>
        <fullName evidence="6">Antitermination factor NusB</fullName>
    </alternativeName>
</protein>
<dbReference type="AlphaFoldDB" id="A0A857DIT0"/>
<keyword evidence="3 6" id="KW-0694">RNA-binding</keyword>
<evidence type="ECO:0000259" key="7">
    <source>
        <dbReference type="Pfam" id="PF01029"/>
    </source>
</evidence>
<dbReference type="Gene3D" id="1.10.940.10">
    <property type="entry name" value="NusB-like"/>
    <property type="match status" value="1"/>
</dbReference>
<proteinExistence type="inferred from homology"/>
<evidence type="ECO:0000313" key="8">
    <source>
        <dbReference type="EMBL" id="QHA00379.1"/>
    </source>
</evidence>
<keyword evidence="2 6" id="KW-0889">Transcription antitermination</keyword>
<dbReference type="HAMAP" id="MF_00073">
    <property type="entry name" value="NusB"/>
    <property type="match status" value="1"/>
</dbReference>
<comment type="function">
    <text evidence="6">Involved in transcription antitermination. Required for transcription of ribosomal RNA (rRNA) genes. Binds specifically to the boxA antiterminator sequence of the ribosomal RNA (rrn) operons.</text>
</comment>
<evidence type="ECO:0000256" key="6">
    <source>
        <dbReference type="HAMAP-Rule" id="MF_00073"/>
    </source>
</evidence>
<dbReference type="InterPro" id="IPR011605">
    <property type="entry name" value="NusB_fam"/>
</dbReference>
<dbReference type="RefSeq" id="WP_015042521.1">
    <property type="nucleotide sequence ID" value="NZ_CP046996.1"/>
</dbReference>
<dbReference type="InterPro" id="IPR006027">
    <property type="entry name" value="NusB_RsmB_TIM44"/>
</dbReference>
<name>A0A857DIT0_9FIRM</name>
<accession>A0A857DIT0</accession>
<evidence type="ECO:0000256" key="4">
    <source>
        <dbReference type="ARBA" id="ARBA00023015"/>
    </source>
</evidence>
<organism evidence="8 9">
    <name type="scientific">Dehalobacter restrictus</name>
    <dbReference type="NCBI Taxonomy" id="55583"/>
    <lineage>
        <taxon>Bacteria</taxon>
        <taxon>Bacillati</taxon>
        <taxon>Bacillota</taxon>
        <taxon>Clostridia</taxon>
        <taxon>Eubacteriales</taxon>
        <taxon>Desulfitobacteriaceae</taxon>
        <taxon>Dehalobacter</taxon>
    </lineage>
</organism>
<dbReference type="GO" id="GO:0003723">
    <property type="term" value="F:RNA binding"/>
    <property type="evidence" value="ECO:0007669"/>
    <property type="project" value="UniProtKB-UniRule"/>
</dbReference>
<dbReference type="NCBIfam" id="TIGR01951">
    <property type="entry name" value="nusB"/>
    <property type="match status" value="1"/>
</dbReference>
<evidence type="ECO:0000256" key="2">
    <source>
        <dbReference type="ARBA" id="ARBA00022814"/>
    </source>
</evidence>
<dbReference type="Proteomes" id="UP000430508">
    <property type="component" value="Chromosome"/>
</dbReference>
<dbReference type="GO" id="GO:0005829">
    <property type="term" value="C:cytosol"/>
    <property type="evidence" value="ECO:0007669"/>
    <property type="project" value="TreeGrafter"/>
</dbReference>
<reference evidence="8 9" key="1">
    <citation type="submission" date="2019-12" db="EMBL/GenBank/DDBJ databases">
        <title>Sequence classification of anaerobic respiratory reductive dehalogenases: First we see many, then we see few.</title>
        <authorList>
            <person name="Molenda O."/>
            <person name="Puentes Jacome L.A."/>
            <person name="Cao X."/>
            <person name="Nesbo C.L."/>
            <person name="Tang S."/>
            <person name="Morson N."/>
            <person name="Patron J."/>
            <person name="Lomheim L."/>
            <person name="Wishart D.S."/>
            <person name="Edwards E.A."/>
        </authorList>
    </citation>
    <scope>NUCLEOTIDE SEQUENCE [LARGE SCALE GENOMIC DNA]</scope>
    <source>
        <strain evidence="8 9">12DCA</strain>
    </source>
</reference>
<dbReference type="SUPFAM" id="SSF48013">
    <property type="entry name" value="NusB-like"/>
    <property type="match status" value="1"/>
</dbReference>
<evidence type="ECO:0000256" key="5">
    <source>
        <dbReference type="ARBA" id="ARBA00023163"/>
    </source>
</evidence>
<evidence type="ECO:0000256" key="3">
    <source>
        <dbReference type="ARBA" id="ARBA00022884"/>
    </source>
</evidence>
<dbReference type="Pfam" id="PF01029">
    <property type="entry name" value="NusB"/>
    <property type="match status" value="1"/>
</dbReference>